<evidence type="ECO:0000256" key="2">
    <source>
        <dbReference type="SAM" id="SignalP"/>
    </source>
</evidence>
<reference evidence="4 5" key="1">
    <citation type="submission" date="2020-02" db="EMBL/GenBank/DDBJ databases">
        <title>Albibacoteraceae fam. nov., the first described family within the subdivision 4 Verrucomicrobia.</title>
        <authorList>
            <person name="Xi F."/>
        </authorList>
    </citation>
    <scope>NUCLEOTIDE SEQUENCE [LARGE SCALE GENOMIC DNA]</scope>
    <source>
        <strain evidence="4 5">CK1056</strain>
    </source>
</reference>
<evidence type="ECO:0000256" key="1">
    <source>
        <dbReference type="SAM" id="Phobius"/>
    </source>
</evidence>
<feature type="domain" description="Ice-binding protein C-terminal" evidence="3">
    <location>
        <begin position="256"/>
        <end position="280"/>
    </location>
</feature>
<dbReference type="EMBL" id="JAAGNX010000001">
    <property type="protein sequence ID" value="NDV61425.1"/>
    <property type="molecule type" value="Genomic_DNA"/>
</dbReference>
<evidence type="ECO:0000313" key="4">
    <source>
        <dbReference type="EMBL" id="NDV61425.1"/>
    </source>
</evidence>
<keyword evidence="1" id="KW-0812">Transmembrane</keyword>
<dbReference type="Pfam" id="PF07589">
    <property type="entry name" value="PEP-CTERM"/>
    <property type="match status" value="1"/>
</dbReference>
<dbReference type="RefSeq" id="WP_163962354.1">
    <property type="nucleotide sequence ID" value="NZ_JAAGNX010000001.1"/>
</dbReference>
<organism evidence="4 5">
    <name type="scientific">Oceanipulchritudo coccoides</name>
    <dbReference type="NCBI Taxonomy" id="2706888"/>
    <lineage>
        <taxon>Bacteria</taxon>
        <taxon>Pseudomonadati</taxon>
        <taxon>Verrucomicrobiota</taxon>
        <taxon>Opitutia</taxon>
        <taxon>Puniceicoccales</taxon>
        <taxon>Oceanipulchritudinaceae</taxon>
        <taxon>Oceanipulchritudo</taxon>
    </lineage>
</organism>
<evidence type="ECO:0000259" key="3">
    <source>
        <dbReference type="Pfam" id="PF07589"/>
    </source>
</evidence>
<evidence type="ECO:0000313" key="5">
    <source>
        <dbReference type="Proteomes" id="UP000478417"/>
    </source>
</evidence>
<keyword evidence="5" id="KW-1185">Reference proteome</keyword>
<feature type="chain" id="PRO_5025582308" evidence="2">
    <location>
        <begin position="23"/>
        <end position="283"/>
    </location>
</feature>
<dbReference type="InterPro" id="IPR013424">
    <property type="entry name" value="Ice-binding_C"/>
</dbReference>
<keyword evidence="1" id="KW-0472">Membrane</keyword>
<accession>A0A6B2M0W4</accession>
<comment type="caution">
    <text evidence="4">The sequence shown here is derived from an EMBL/GenBank/DDBJ whole genome shotgun (WGS) entry which is preliminary data.</text>
</comment>
<proteinExistence type="predicted"/>
<keyword evidence="1" id="KW-1133">Transmembrane helix</keyword>
<dbReference type="NCBIfam" id="TIGR02595">
    <property type="entry name" value="PEP_CTERM"/>
    <property type="match status" value="1"/>
</dbReference>
<sequence length="283" mass="30780">MNTRCTLLSLSLLLLSGGFLSAQVPTAFITDRLGYTTTATRYNSLADLQTKTNPVDFVTIGDRDIRFFTVDGSPSVNQIYGSFFYSTDPSGNPGVGNTSGNNGPGFMQIYDTDFSTVDTWSMAFDGFDGTYWTEANLKISGSDDDQAPTPSPARFSIYNNDNDIGIFHSYNLDVTVSGLQGIEALPGVIQATNQPTGVTGTLKAVFQLTENNTSPADQGFYDIEMTFNMNNWAWDNRDNLTYPADGFMNSVFIAPPVPEPATIGLLSVLGMAGILVLRRRLKK</sequence>
<feature type="transmembrane region" description="Helical" evidence="1">
    <location>
        <begin position="260"/>
        <end position="277"/>
    </location>
</feature>
<gene>
    <name evidence="4" type="ORF">G0Q06_03075</name>
</gene>
<keyword evidence="2" id="KW-0732">Signal</keyword>
<protein>
    <submittedName>
        <fullName evidence="4">PEP-CTERM sorting domain-containing protein</fullName>
    </submittedName>
</protein>
<dbReference type="AlphaFoldDB" id="A0A6B2M0W4"/>
<feature type="signal peptide" evidence="2">
    <location>
        <begin position="1"/>
        <end position="22"/>
    </location>
</feature>
<dbReference type="Proteomes" id="UP000478417">
    <property type="component" value="Unassembled WGS sequence"/>
</dbReference>
<name>A0A6B2M0W4_9BACT</name>